<accession>A0A1M6G769</accession>
<protein>
    <submittedName>
        <fullName evidence="2">Beta-lactamase class A</fullName>
    </submittedName>
</protein>
<dbReference type="Gene3D" id="3.40.710.10">
    <property type="entry name" value="DD-peptidase/beta-lactamase superfamily"/>
    <property type="match status" value="1"/>
</dbReference>
<dbReference type="InterPro" id="IPR000871">
    <property type="entry name" value="Beta-lactam_class-A"/>
</dbReference>
<proteinExistence type="predicted"/>
<evidence type="ECO:0000259" key="1">
    <source>
        <dbReference type="Pfam" id="PF13354"/>
    </source>
</evidence>
<dbReference type="AlphaFoldDB" id="A0A1M6G769"/>
<dbReference type="PANTHER" id="PTHR35333">
    <property type="entry name" value="BETA-LACTAMASE"/>
    <property type="match status" value="1"/>
</dbReference>
<dbReference type="GO" id="GO:0046677">
    <property type="term" value="P:response to antibiotic"/>
    <property type="evidence" value="ECO:0007669"/>
    <property type="project" value="InterPro"/>
</dbReference>
<dbReference type="STRING" id="1121432.SAMN02745219_01655"/>
<evidence type="ECO:0000313" key="3">
    <source>
        <dbReference type="Proteomes" id="UP000184529"/>
    </source>
</evidence>
<dbReference type="Proteomes" id="UP000184529">
    <property type="component" value="Unassembled WGS sequence"/>
</dbReference>
<dbReference type="Pfam" id="PF13354">
    <property type="entry name" value="Beta-lactamase2"/>
    <property type="match status" value="1"/>
</dbReference>
<dbReference type="PANTHER" id="PTHR35333:SF3">
    <property type="entry name" value="BETA-LACTAMASE-TYPE TRANSPEPTIDASE FOLD CONTAINING PROTEIN"/>
    <property type="match status" value="1"/>
</dbReference>
<dbReference type="SUPFAM" id="SSF56601">
    <property type="entry name" value="beta-lactamase/transpeptidase-like"/>
    <property type="match status" value="1"/>
</dbReference>
<dbReference type="EMBL" id="FQZM01000018">
    <property type="protein sequence ID" value="SHJ05763.1"/>
    <property type="molecule type" value="Genomic_DNA"/>
</dbReference>
<keyword evidence="3" id="KW-1185">Reference proteome</keyword>
<dbReference type="GO" id="GO:0008800">
    <property type="term" value="F:beta-lactamase activity"/>
    <property type="evidence" value="ECO:0007669"/>
    <property type="project" value="InterPro"/>
</dbReference>
<name>A0A1M6G769_9FIRM</name>
<dbReference type="OrthoDB" id="9775096at2"/>
<organism evidence="2 3">
    <name type="scientific">Desulfofundulus thermosubterraneus DSM 16057</name>
    <dbReference type="NCBI Taxonomy" id="1121432"/>
    <lineage>
        <taxon>Bacteria</taxon>
        <taxon>Bacillati</taxon>
        <taxon>Bacillota</taxon>
        <taxon>Clostridia</taxon>
        <taxon>Eubacteriales</taxon>
        <taxon>Peptococcaceae</taxon>
        <taxon>Desulfofundulus</taxon>
    </lineage>
</organism>
<dbReference type="GO" id="GO:0030655">
    <property type="term" value="P:beta-lactam antibiotic catabolic process"/>
    <property type="evidence" value="ECO:0007669"/>
    <property type="project" value="InterPro"/>
</dbReference>
<gene>
    <name evidence="2" type="ORF">SAMN02745219_01655</name>
</gene>
<dbReference type="InterPro" id="IPR045155">
    <property type="entry name" value="Beta-lactam_cat"/>
</dbReference>
<dbReference type="InterPro" id="IPR012338">
    <property type="entry name" value="Beta-lactam/transpept-like"/>
</dbReference>
<reference evidence="3" key="1">
    <citation type="submission" date="2016-11" db="EMBL/GenBank/DDBJ databases">
        <authorList>
            <person name="Varghese N."/>
            <person name="Submissions S."/>
        </authorList>
    </citation>
    <scope>NUCLEOTIDE SEQUENCE [LARGE SCALE GENOMIC DNA]</scope>
    <source>
        <strain evidence="3">DSM 16057</strain>
    </source>
</reference>
<sequence>MKRRRLLSIMMFLIALPFLVAGTGGAWNSSGLDISPAQATGEKGSSFQQAPDYRPLQNQLKDYLAQQPGVYGIYFKDLHSGASFDINGDEPITAASTVKVPVVLYLNHLVAQGRLEWDDRVVYDSKRDYQGGAGILQFSARDGDSYSLRILANLSITISDNIAYRMLVRHLGKDNVAQFMRDLGGQTVFPGGENITTARDMGRYMEAVLEFSRKHPALGERLLDDMANPIYHVGLPGRLPPEVRVAHKEGDVWGVANDAGIVFAEHPYILVVLSKGETDVDKGFARIAEISRMVYDYQVNLKR</sequence>
<feature type="domain" description="Beta-lactamase class A catalytic" evidence="1">
    <location>
        <begin position="72"/>
        <end position="273"/>
    </location>
</feature>
<evidence type="ECO:0000313" key="2">
    <source>
        <dbReference type="EMBL" id="SHJ05763.1"/>
    </source>
</evidence>